<evidence type="ECO:0000313" key="2">
    <source>
        <dbReference type="Proteomes" id="UP000245383"/>
    </source>
</evidence>
<comment type="caution">
    <text evidence="1">The sequence shown here is derived from an EMBL/GenBank/DDBJ whole genome shotgun (WGS) entry which is preliminary data.</text>
</comment>
<protein>
    <submittedName>
        <fullName evidence="1">Uncharacterized protein</fullName>
    </submittedName>
</protein>
<name>A0A2T9YGF5_9FUNG</name>
<reference evidence="1 2" key="1">
    <citation type="journal article" date="2018" name="MBio">
        <title>Comparative Genomics Reveals the Core Gene Toolbox for the Fungus-Insect Symbiosis.</title>
        <authorList>
            <person name="Wang Y."/>
            <person name="Stata M."/>
            <person name="Wang W."/>
            <person name="Stajich J.E."/>
            <person name="White M.M."/>
            <person name="Moncalvo J.M."/>
        </authorList>
    </citation>
    <scope>NUCLEOTIDE SEQUENCE [LARGE SCALE GENOMIC DNA]</scope>
    <source>
        <strain evidence="1 2">SWE-8-4</strain>
    </source>
</reference>
<evidence type="ECO:0000313" key="1">
    <source>
        <dbReference type="EMBL" id="PVU91389.1"/>
    </source>
</evidence>
<dbReference type="AlphaFoldDB" id="A0A2T9YGF5"/>
<proteinExistence type="predicted"/>
<dbReference type="Proteomes" id="UP000245383">
    <property type="component" value="Unassembled WGS sequence"/>
</dbReference>
<sequence length="485" mass="56052">MYLTGKAMEWLLEEESTKAGKSATAFEDGIELLEPKTFETIHIFNNKFEKELSEIDYRYYTNNMITAIYLRHMASVNMETTEQLMLGTEWENWSLEKLMRIFNKKAESKAIIRSVVGKCPEKSLKQQVIDIHQNSTNESLENTIEELRKQMETITAHLAYTQHTLPIDTTKQLNGMLALEEFNEEVIFYWAVSNKQMKLSDIVNQKYAIPQQTAFNLQPNDTTSQQKIKRNNPLFSIKSLVKYNQRSSNAFSERILDQSLFVSVREYLEAKPLIGLLLTKSINMLTKEKATRRLALWGNSFNNAQIISSALRIKVGAVAALIGIKDLQALDTKIDYKGKSLIITYNQQELELSLHSNESLMEQENKMGLLFQKDNLLQYATFFNEDQDCLPGIKRGSFKINISSDNIRLTSYTRRYSPTEKKLIEEIKQMLANITIPLNLAKEMLPLYKPTKDRVKIDWTKMYQKAFKKNKTPTDASTYTETSRV</sequence>
<dbReference type="EMBL" id="MBFR01000204">
    <property type="protein sequence ID" value="PVU91389.1"/>
    <property type="molecule type" value="Genomic_DNA"/>
</dbReference>
<organism evidence="1 2">
    <name type="scientific">Smittium simulii</name>
    <dbReference type="NCBI Taxonomy" id="133385"/>
    <lineage>
        <taxon>Eukaryota</taxon>
        <taxon>Fungi</taxon>
        <taxon>Fungi incertae sedis</taxon>
        <taxon>Zoopagomycota</taxon>
        <taxon>Kickxellomycotina</taxon>
        <taxon>Harpellomycetes</taxon>
        <taxon>Harpellales</taxon>
        <taxon>Legeriomycetaceae</taxon>
        <taxon>Smittium</taxon>
    </lineage>
</organism>
<keyword evidence="2" id="KW-1185">Reference proteome</keyword>
<dbReference type="OrthoDB" id="2285352at2759"/>
<accession>A0A2T9YGF5</accession>
<gene>
    <name evidence="1" type="ORF">BB561_004413</name>
</gene>